<dbReference type="RefSeq" id="WP_381488451.1">
    <property type="nucleotide sequence ID" value="NZ_JBHTIK010000004.1"/>
</dbReference>
<dbReference type="Pfam" id="PF13181">
    <property type="entry name" value="TPR_8"/>
    <property type="match status" value="1"/>
</dbReference>
<reference evidence="4" key="1">
    <citation type="journal article" date="2019" name="Int. J. Syst. Evol. Microbiol.">
        <title>The Global Catalogue of Microorganisms (GCM) 10K type strain sequencing project: providing services to taxonomists for standard genome sequencing and annotation.</title>
        <authorList>
            <consortium name="The Broad Institute Genomics Platform"/>
            <consortium name="The Broad Institute Genome Sequencing Center for Infectious Disease"/>
            <person name="Wu L."/>
            <person name="Ma J."/>
        </authorList>
    </citation>
    <scope>NUCLEOTIDE SEQUENCE [LARGE SCALE GENOMIC DNA]</scope>
    <source>
        <strain evidence="4">CCUG 52537</strain>
    </source>
</reference>
<evidence type="ECO:0000313" key="3">
    <source>
        <dbReference type="EMBL" id="MFD0848159.1"/>
    </source>
</evidence>
<feature type="repeat" description="TPR" evidence="1">
    <location>
        <begin position="105"/>
        <end position="138"/>
    </location>
</feature>
<dbReference type="PROSITE" id="PS52015">
    <property type="entry name" value="TONB_CTD"/>
    <property type="match status" value="1"/>
</dbReference>
<sequence>MSRHIFAAAAVICATAAPVEAQTLQQRYDAAEAALAAGEYEKASTLFADVLARMGKTQRGTPAEADLRQRLGEMDIALGRLERGLATLAPVIAIYEKAKATSALVDAHGLIGRAHEKLGEMRQAAESYQAAFDLNTDPAKIQTLSIPLARALVFTDAARARRMADAMLKDFRPGEDKRRSGELLGEFQMLRGRVELNAGNHKEALEWFKTAAKSAGGIGTRVSLSDIAIRSDLALASFLTGDLDKAFYYIAMTGAGRMGGKGPQFPDGSALTLPDCSPAFNLGPDDLVVLDIALSDDGRVLSAAPVYSSKPGEIEAVFVKAARSWLWSAEEMQKTEPFWRISTRVAVRCTFNTERRWIGDAFMRELVGETKAQTVSFGPLAGKADTETLRRELARLEAATGSDSPALVPVLTRLAEKDDEGVYVERARQIMEASDLSARRRAILDALIARNRVQRGGEALQRQPDASWPSDVADWFRVEQALELEKRRRSDRAESLYAEVFRRGDPKTDTLAQFAALRLASIAYDRKAQEQASGFLAATGLRPDQCALLDAAPIGRNNWVTADDYPQAAVNWGAEGYIVMGYDIAVDGKVKTPRVVFAYPPFVFEDTMEAVVGRWRFKPIYREGEQIGCTGARQTFRFFIPGKS</sequence>
<dbReference type="Gene3D" id="1.25.40.10">
    <property type="entry name" value="Tetratricopeptide repeat domain"/>
    <property type="match status" value="1"/>
</dbReference>
<accession>A0ABW3C1C9</accession>
<dbReference type="SUPFAM" id="SSF74653">
    <property type="entry name" value="TolA/TonB C-terminal domain"/>
    <property type="match status" value="1"/>
</dbReference>
<dbReference type="Gene3D" id="3.30.2420.10">
    <property type="entry name" value="TonB"/>
    <property type="match status" value="1"/>
</dbReference>
<dbReference type="SUPFAM" id="SSF48452">
    <property type="entry name" value="TPR-like"/>
    <property type="match status" value="1"/>
</dbReference>
<dbReference type="InterPro" id="IPR019734">
    <property type="entry name" value="TPR_rpt"/>
</dbReference>
<dbReference type="InterPro" id="IPR037682">
    <property type="entry name" value="TonB_C"/>
</dbReference>
<evidence type="ECO:0000259" key="2">
    <source>
        <dbReference type="PROSITE" id="PS52015"/>
    </source>
</evidence>
<name>A0ABW3C1C9_SPHXN</name>
<evidence type="ECO:0000313" key="4">
    <source>
        <dbReference type="Proteomes" id="UP001597124"/>
    </source>
</evidence>
<protein>
    <submittedName>
        <fullName evidence="3">Energy transducer TonB</fullName>
    </submittedName>
</protein>
<dbReference type="EMBL" id="JBHTIK010000004">
    <property type="protein sequence ID" value="MFD0848159.1"/>
    <property type="molecule type" value="Genomic_DNA"/>
</dbReference>
<organism evidence="3 4">
    <name type="scientific">Sphingosinicella xenopeptidilytica</name>
    <dbReference type="NCBI Taxonomy" id="364098"/>
    <lineage>
        <taxon>Bacteria</taxon>
        <taxon>Pseudomonadati</taxon>
        <taxon>Pseudomonadota</taxon>
        <taxon>Alphaproteobacteria</taxon>
        <taxon>Sphingomonadales</taxon>
        <taxon>Sphingosinicellaceae</taxon>
        <taxon>Sphingosinicella</taxon>
    </lineage>
</organism>
<keyword evidence="4" id="KW-1185">Reference proteome</keyword>
<dbReference type="SMART" id="SM00028">
    <property type="entry name" value="TPR"/>
    <property type="match status" value="2"/>
</dbReference>
<dbReference type="Pfam" id="PF03544">
    <property type="entry name" value="TonB_C"/>
    <property type="match status" value="1"/>
</dbReference>
<comment type="caution">
    <text evidence="3">The sequence shown here is derived from an EMBL/GenBank/DDBJ whole genome shotgun (WGS) entry which is preliminary data.</text>
</comment>
<feature type="domain" description="TonB C-terminal" evidence="2">
    <location>
        <begin position="550"/>
        <end position="644"/>
    </location>
</feature>
<evidence type="ECO:0000256" key="1">
    <source>
        <dbReference type="PROSITE-ProRule" id="PRU00339"/>
    </source>
</evidence>
<gene>
    <name evidence="3" type="ORF">ACFQ00_07475</name>
</gene>
<proteinExistence type="predicted"/>
<dbReference type="PROSITE" id="PS50005">
    <property type="entry name" value="TPR"/>
    <property type="match status" value="1"/>
</dbReference>
<keyword evidence="1" id="KW-0802">TPR repeat</keyword>
<dbReference type="InterPro" id="IPR011990">
    <property type="entry name" value="TPR-like_helical_dom_sf"/>
</dbReference>
<dbReference type="Proteomes" id="UP001597124">
    <property type="component" value="Unassembled WGS sequence"/>
</dbReference>